<name>A0ABQ1HNL2_9FLAO</name>
<sequence length="136" mass="15803">MRTTATKQESAVDYLYEQLQASQTKEDFLLSLWIYWVESVTISHREFSQVLANAPVNKWFLSFVAKEEKEFQLLAKSYSELAGQGKEIDKLYVKCVSKVMSYFPQSLIEAAKRRTEKPRICKFSGIKIEFSTLNQN</sequence>
<organism evidence="1 2">
    <name type="scientific">Flavobacterium palustre</name>
    <dbReference type="NCBI Taxonomy" id="1476463"/>
    <lineage>
        <taxon>Bacteria</taxon>
        <taxon>Pseudomonadati</taxon>
        <taxon>Bacteroidota</taxon>
        <taxon>Flavobacteriia</taxon>
        <taxon>Flavobacteriales</taxon>
        <taxon>Flavobacteriaceae</taxon>
        <taxon>Flavobacterium</taxon>
    </lineage>
</organism>
<evidence type="ECO:0000313" key="2">
    <source>
        <dbReference type="Proteomes" id="UP000658793"/>
    </source>
</evidence>
<gene>
    <name evidence="1" type="ORF">GCM10008015_26560</name>
</gene>
<dbReference type="EMBL" id="BMGA01000008">
    <property type="protein sequence ID" value="GGA84460.1"/>
    <property type="molecule type" value="Genomic_DNA"/>
</dbReference>
<dbReference type="Proteomes" id="UP000658793">
    <property type="component" value="Unassembled WGS sequence"/>
</dbReference>
<keyword evidence="2" id="KW-1185">Reference proteome</keyword>
<protein>
    <submittedName>
        <fullName evidence="1">Uncharacterized protein</fullName>
    </submittedName>
</protein>
<accession>A0ABQ1HNL2</accession>
<comment type="caution">
    <text evidence="1">The sequence shown here is derived from an EMBL/GenBank/DDBJ whole genome shotgun (WGS) entry which is preliminary data.</text>
</comment>
<evidence type="ECO:0000313" key="1">
    <source>
        <dbReference type="EMBL" id="GGA84460.1"/>
    </source>
</evidence>
<reference evidence="2" key="1">
    <citation type="journal article" date="2019" name="Int. J. Syst. Evol. Microbiol.">
        <title>The Global Catalogue of Microorganisms (GCM) 10K type strain sequencing project: providing services to taxonomists for standard genome sequencing and annotation.</title>
        <authorList>
            <consortium name="The Broad Institute Genomics Platform"/>
            <consortium name="The Broad Institute Genome Sequencing Center for Infectious Disease"/>
            <person name="Wu L."/>
            <person name="Ma J."/>
        </authorList>
    </citation>
    <scope>NUCLEOTIDE SEQUENCE [LARGE SCALE GENOMIC DNA]</scope>
    <source>
        <strain evidence="2">CGMCC 1.12811</strain>
    </source>
</reference>
<dbReference type="RefSeq" id="WP_188494824.1">
    <property type="nucleotide sequence ID" value="NZ_BMGA01000008.1"/>
</dbReference>
<proteinExistence type="predicted"/>